<evidence type="ECO:0000256" key="5">
    <source>
        <dbReference type="ARBA" id="ARBA00022989"/>
    </source>
</evidence>
<keyword evidence="4 9" id="KW-0812">Transmembrane</keyword>
<keyword evidence="6 10" id="KW-0472">Membrane</keyword>
<dbReference type="GO" id="GO:0022857">
    <property type="term" value="F:transmembrane transporter activity"/>
    <property type="evidence" value="ECO:0007669"/>
    <property type="project" value="InterPro"/>
</dbReference>
<dbReference type="RefSeq" id="WP_122110479.1">
    <property type="nucleotide sequence ID" value="NZ_QOKZ01000001.1"/>
</dbReference>
<keyword evidence="5 10" id="KW-1133">Transmembrane helix</keyword>
<evidence type="ECO:0000256" key="9">
    <source>
        <dbReference type="RuleBase" id="RU003942"/>
    </source>
</evidence>
<feature type="transmembrane region" description="Helical" evidence="10">
    <location>
        <begin position="84"/>
        <end position="103"/>
    </location>
</feature>
<feature type="transmembrane region" description="Helical" evidence="10">
    <location>
        <begin position="59"/>
        <end position="78"/>
    </location>
</feature>
<evidence type="ECO:0000256" key="10">
    <source>
        <dbReference type="SAM" id="Phobius"/>
    </source>
</evidence>
<accession>A0A3M0MIA2</accession>
<evidence type="ECO:0000256" key="7">
    <source>
        <dbReference type="ARBA" id="ARBA00038151"/>
    </source>
</evidence>
<evidence type="ECO:0000313" key="11">
    <source>
        <dbReference type="EMBL" id="RMC37391.1"/>
    </source>
</evidence>
<keyword evidence="12" id="KW-1185">Reference proteome</keyword>
<comment type="subcellular location">
    <subcellularLocation>
        <location evidence="1 9">Cell membrane</location>
        <topology evidence="1 9">Multi-pass membrane protein</topology>
    </subcellularLocation>
</comment>
<dbReference type="Proteomes" id="UP000273516">
    <property type="component" value="Unassembled WGS sequence"/>
</dbReference>
<dbReference type="InterPro" id="IPR045324">
    <property type="entry name" value="Small_multidrug_res"/>
</dbReference>
<dbReference type="EMBL" id="QOKZ01000001">
    <property type="protein sequence ID" value="RMC37391.1"/>
    <property type="molecule type" value="Genomic_DNA"/>
</dbReference>
<gene>
    <name evidence="11" type="ORF">C9E81_01135</name>
</gene>
<dbReference type="AlphaFoldDB" id="A0A3M0MIA2"/>
<evidence type="ECO:0000256" key="2">
    <source>
        <dbReference type="ARBA" id="ARBA00022448"/>
    </source>
</evidence>
<evidence type="ECO:0000256" key="6">
    <source>
        <dbReference type="ARBA" id="ARBA00023136"/>
    </source>
</evidence>
<comment type="caution">
    <text evidence="11">The sequence shown here is derived from an EMBL/GenBank/DDBJ whole genome shotgun (WGS) entry which is preliminary data.</text>
</comment>
<dbReference type="PANTHER" id="PTHR30561:SF0">
    <property type="entry name" value="GUANIDINIUM EXPORTER"/>
    <property type="match status" value="1"/>
</dbReference>
<evidence type="ECO:0000313" key="12">
    <source>
        <dbReference type="Proteomes" id="UP000273516"/>
    </source>
</evidence>
<protein>
    <recommendedName>
        <fullName evidence="8">Guanidinium exporter</fullName>
    </recommendedName>
</protein>
<dbReference type="GO" id="GO:1990961">
    <property type="term" value="P:xenobiotic detoxification by transmembrane export across the plasma membrane"/>
    <property type="evidence" value="ECO:0007669"/>
    <property type="project" value="UniProtKB-ARBA"/>
</dbReference>
<reference evidence="11 12" key="1">
    <citation type="submission" date="2018-07" db="EMBL/GenBank/DDBJ databases">
        <authorList>
            <person name="Zhang Y."/>
            <person name="Wang L."/>
            <person name="Ma S."/>
        </authorList>
    </citation>
    <scope>NUCLEOTIDE SEQUENCE [LARGE SCALE GENOMIC DNA]</scope>
    <source>
        <strain evidence="11 12">4-2</strain>
    </source>
</reference>
<dbReference type="InterPro" id="IPR000390">
    <property type="entry name" value="Small_drug/metabolite_transptr"/>
</dbReference>
<sequence length="104" mass="11190">MPWLTLTIAGLLEIVWATAMKQSDGFTKIWPTVIMVVGMIASFWLLAIAMRQLPLGTAYMVWTGIGAVGSFILGIILMGEPVTFSRLFAAALILAGILAMKMAS</sequence>
<dbReference type="OrthoDB" id="9808638at2"/>
<dbReference type="SUPFAM" id="SSF103481">
    <property type="entry name" value="Multidrug resistance efflux transporter EmrE"/>
    <property type="match status" value="1"/>
</dbReference>
<organism evidence="11 12">
    <name type="scientific">Paracoccus alkanivorans</name>
    <dbReference type="NCBI Taxonomy" id="2116655"/>
    <lineage>
        <taxon>Bacteria</taxon>
        <taxon>Pseudomonadati</taxon>
        <taxon>Pseudomonadota</taxon>
        <taxon>Alphaproteobacteria</taxon>
        <taxon>Rhodobacterales</taxon>
        <taxon>Paracoccaceae</taxon>
        <taxon>Paracoccus</taxon>
    </lineage>
</organism>
<dbReference type="InterPro" id="IPR037185">
    <property type="entry name" value="EmrE-like"/>
</dbReference>
<dbReference type="Gene3D" id="1.10.3730.20">
    <property type="match status" value="1"/>
</dbReference>
<evidence type="ECO:0000256" key="1">
    <source>
        <dbReference type="ARBA" id="ARBA00004651"/>
    </source>
</evidence>
<evidence type="ECO:0000256" key="4">
    <source>
        <dbReference type="ARBA" id="ARBA00022692"/>
    </source>
</evidence>
<feature type="transmembrane region" description="Helical" evidence="10">
    <location>
        <begin position="27"/>
        <end position="47"/>
    </location>
</feature>
<dbReference type="FunFam" id="1.10.3730.20:FF:000001">
    <property type="entry name" value="Quaternary ammonium compound resistance transporter SugE"/>
    <property type="match status" value="1"/>
</dbReference>
<dbReference type="PANTHER" id="PTHR30561">
    <property type="entry name" value="SMR FAMILY PROTON-DEPENDENT DRUG EFFLUX TRANSPORTER SUGE"/>
    <property type="match status" value="1"/>
</dbReference>
<keyword evidence="3" id="KW-1003">Cell membrane</keyword>
<dbReference type="Pfam" id="PF00893">
    <property type="entry name" value="Multi_Drug_Res"/>
    <property type="match status" value="1"/>
</dbReference>
<evidence type="ECO:0000256" key="3">
    <source>
        <dbReference type="ARBA" id="ARBA00022475"/>
    </source>
</evidence>
<evidence type="ECO:0000256" key="8">
    <source>
        <dbReference type="ARBA" id="ARBA00039168"/>
    </source>
</evidence>
<name>A0A3M0MIA2_9RHOB</name>
<proteinExistence type="inferred from homology"/>
<keyword evidence="2" id="KW-0813">Transport</keyword>
<dbReference type="GO" id="GO:0005886">
    <property type="term" value="C:plasma membrane"/>
    <property type="evidence" value="ECO:0007669"/>
    <property type="project" value="UniProtKB-SubCell"/>
</dbReference>
<comment type="similarity">
    <text evidence="7">Belongs to the drug/metabolite transporter (DMT) superfamily. Small multidrug resistance (SMR) (TC 2.A.7.1) family. Gdx/SugE subfamily.</text>
</comment>